<dbReference type="GO" id="GO:0005829">
    <property type="term" value="C:cytosol"/>
    <property type="evidence" value="ECO:0007669"/>
    <property type="project" value="TreeGrafter"/>
</dbReference>
<evidence type="ECO:0000313" key="4">
    <source>
        <dbReference type="EMBL" id="KAF2615648.1"/>
    </source>
</evidence>
<dbReference type="EMBL" id="QGKY02000089">
    <property type="protein sequence ID" value="KAF2615648.1"/>
    <property type="molecule type" value="Genomic_DNA"/>
</dbReference>
<comment type="caution">
    <text evidence="4">The sequence shown here is derived from an EMBL/GenBank/DDBJ whole genome shotgun (WGS) entry which is preliminary data.</text>
</comment>
<gene>
    <name evidence="4" type="ORF">F2Q70_00010139</name>
</gene>
<proteinExistence type="inferred from homology"/>
<dbReference type="InterPro" id="IPR019151">
    <property type="entry name" value="Proteasome_assmbl_chaperone_2"/>
</dbReference>
<organism evidence="4">
    <name type="scientific">Brassica cretica</name>
    <name type="common">Mustard</name>
    <dbReference type="NCBI Taxonomy" id="69181"/>
    <lineage>
        <taxon>Eukaryota</taxon>
        <taxon>Viridiplantae</taxon>
        <taxon>Streptophyta</taxon>
        <taxon>Embryophyta</taxon>
        <taxon>Tracheophyta</taxon>
        <taxon>Spermatophyta</taxon>
        <taxon>Magnoliopsida</taxon>
        <taxon>eudicotyledons</taxon>
        <taxon>Gunneridae</taxon>
        <taxon>Pentapetalae</taxon>
        <taxon>rosids</taxon>
        <taxon>malvids</taxon>
        <taxon>Brassicales</taxon>
        <taxon>Brassicaceae</taxon>
        <taxon>Brassiceae</taxon>
        <taxon>Brassica</taxon>
    </lineage>
</organism>
<evidence type="ECO:0000256" key="1">
    <source>
        <dbReference type="ARBA" id="ARBA00019186"/>
    </source>
</evidence>
<dbReference type="InterPro" id="IPR016562">
    <property type="entry name" value="Proteasome_assmbl_chp_2_euk"/>
</dbReference>
<evidence type="ECO:0000256" key="3">
    <source>
        <dbReference type="ARBA" id="ARBA00025745"/>
    </source>
</evidence>
<keyword evidence="2" id="KW-0143">Chaperone</keyword>
<protein>
    <recommendedName>
        <fullName evidence="1">Proteasome assembly chaperone 2</fullName>
    </recommendedName>
</protein>
<dbReference type="GO" id="GO:0005634">
    <property type="term" value="C:nucleus"/>
    <property type="evidence" value="ECO:0007669"/>
    <property type="project" value="TreeGrafter"/>
</dbReference>
<sequence length="444" mass="48515">MEFVVEEGKRVDEECSTLILPALSIGNVGQLAVDLLVSSTGADRVGYLDDPYLLPCVGNDAYGPLPCGEISLPLEVYESPSTATTLAQQRSPVAKGMMIKFAENIADFAASSGKKHVIVLSSLDFQRLHHNLDMSRSPKELCSLRDSVCVGAMEFVVEEGKRVNEECSTLILPALSIGNVGQLAVDLLVSSTGANRVGYLDDPNLLPCVGNDAYGPLPCGDIALPLEVYESPSSATTLAQQRSTVAKGMMIKFAENIADFAASSGKKHVIVLSSLDFQRLHHNLDMSRCVLLLGNYFRGPQVYYLSNVEANGRDEHCERLGFGRLNEYDSEGRCWKYLSSVFDENCKEELTFPSEDELEDIDYYPSLPFAALFSAFKARGLKVTCLLCYCSEGDNIPDAFLLAEAASKLTGLTPDKFHGEEGGKWQIPYSWKSMYGAPPDMSIF</sequence>
<dbReference type="SUPFAM" id="SSF159659">
    <property type="entry name" value="Cgl1923-like"/>
    <property type="match status" value="1"/>
</dbReference>
<comment type="similarity">
    <text evidence="3">Belongs to the PSMG2 family.</text>
</comment>
<dbReference type="AlphaFoldDB" id="A0A8S9MC03"/>
<name>A0A8S9MC03_BRACR</name>
<dbReference type="InterPro" id="IPR038389">
    <property type="entry name" value="PSMG2_sf"/>
</dbReference>
<evidence type="ECO:0000256" key="2">
    <source>
        <dbReference type="ARBA" id="ARBA00023186"/>
    </source>
</evidence>
<dbReference type="FunFam" id="3.40.50.10900:FF:000004">
    <property type="entry name" value="Proteasome assembly chaperone 2"/>
    <property type="match status" value="1"/>
</dbReference>
<dbReference type="Pfam" id="PF09754">
    <property type="entry name" value="PAC2"/>
    <property type="match status" value="2"/>
</dbReference>
<reference evidence="4" key="1">
    <citation type="submission" date="2019-12" db="EMBL/GenBank/DDBJ databases">
        <title>Genome sequencing and annotation of Brassica cretica.</title>
        <authorList>
            <person name="Studholme D.J."/>
            <person name="Sarris P.F."/>
        </authorList>
    </citation>
    <scope>NUCLEOTIDE SEQUENCE</scope>
    <source>
        <strain evidence="4">PFS-102/07</strain>
        <tissue evidence="4">Leaf</tissue>
    </source>
</reference>
<dbReference type="PANTHER" id="PTHR12970:SF1">
    <property type="entry name" value="PROTEASOME ASSEMBLY CHAPERONE 2"/>
    <property type="match status" value="1"/>
</dbReference>
<dbReference type="PANTHER" id="PTHR12970">
    <property type="entry name" value="PROTEASOME ASSEMBLY CHAPERONE 2"/>
    <property type="match status" value="1"/>
</dbReference>
<dbReference type="FunFam" id="3.40.50.10900:FF:000005">
    <property type="entry name" value="Proteasome assembly chaperone 2"/>
    <property type="match status" value="1"/>
</dbReference>
<dbReference type="GO" id="GO:0043248">
    <property type="term" value="P:proteasome assembly"/>
    <property type="evidence" value="ECO:0007669"/>
    <property type="project" value="TreeGrafter"/>
</dbReference>
<dbReference type="Gene3D" id="3.40.50.10900">
    <property type="entry name" value="PAC-like subunit"/>
    <property type="match status" value="3"/>
</dbReference>
<accession>A0A8S9MC03</accession>